<dbReference type="SMART" id="SM01177">
    <property type="entry name" value="DUF4210"/>
    <property type="match status" value="1"/>
</dbReference>
<reference evidence="3" key="2">
    <citation type="submission" date="2021-03" db="UniProtKB">
        <authorList>
            <consortium name="EnsemblPlants"/>
        </authorList>
    </citation>
    <scope>IDENTIFICATION</scope>
</reference>
<dbReference type="PANTHER" id="PTHR13199:SF23">
    <property type="entry name" value="MEIOSIS CHROMOSOME SEGREGATION FAMILY PROTEIN"/>
    <property type="match status" value="1"/>
</dbReference>
<dbReference type="InterPro" id="IPR051506">
    <property type="entry name" value="ATOS_Transcription_Regulators"/>
</dbReference>
<dbReference type="PANTHER" id="PTHR13199">
    <property type="entry name" value="GH03947P"/>
    <property type="match status" value="1"/>
</dbReference>
<accession>A0A803KWH8</accession>
<evidence type="ECO:0000313" key="3">
    <source>
        <dbReference type="EnsemblPlants" id="AUR62003386-RA:cds"/>
    </source>
</evidence>
<dbReference type="Pfam" id="PF13915">
    <property type="entry name" value="DUF4210"/>
    <property type="match status" value="1"/>
</dbReference>
<sequence>MGLPQVSSSGSNEERLAQLSQLTHYSSVSSRDRDGLCGEHVSSVCGNSSISPRGEFSKNGDKGVGTSDDSLMLRRNRDIVLYVPRVKFGQEGVGCCNAKQEVDVTPVSRIVGFQANETVRCDELSNSSSSDEFDRAVNVTGSCGVTLRKRMLSPLSQLMIPDNCKRDVLNLGYGMLSPVSTEKTCSAETQDRKVDDSRLKDQMTTPISAYSYCREQINTSYVGGRKASYILVDGPSPLDQESSDVFLSSNGLSKLEKPSIVRSHAGGNFLCMEKMTSHSLPSSPLGRKSCDRMEAADGFRTIRRQLESEYTAISSIRLSPDGPDAGTPVSAEKEGCNVTRLPKEDFRPSSLDSSGGFIWPFFPDLAPNLQSRKPIRTLSRHCVRRSLVGSFEESLLSGRFPIDSVYQKLDGFLAVLSVTGGNFSPKSQKLPFSVTSVDGDSYLLYYASIDLPSRAASGGIYGHKFQRSLSNNDARVDKNRLRIPMKGRIQLVLSNPEKTPIHTFFCNYDLSDMPSGTKTFMRQRITLESTKISTEPEQHKSCERTVRERITGASNKNSSAGLDTPSRIACEENPRYTNSSTKSSFPVKGHGLSNLADSTGKEGHRVCNNNLREMGIACSGYKSECQNNCHENFYQGASNASGKKASLGSFKVKENVNGSGTLRYALHLRFMCPPLKKCSPRGNSGENERERRFYLYNDLRVVFPQRHTDSDEGKMFAPKYCLEMAMAIVFMSKNDLEGNLLPFVIIRTFTSSQALGGHQNAHKAQRAAARRLLLSESPTSAASNTPNNTYYSTEDDVVQGGGVGSLYFPATLFSHQQLAAAVVNPTAAAGFPAVYGSAPLHSDAAGFFYPNTVSGTTCGCGCGGPVVAPPSDGYFDDTGSGGGFCNTMGMGMGGMVHTPPPPAAVMLSPFPLENHQQQHQRSGGKSIDLSLSL</sequence>
<proteinExistence type="predicted"/>
<protein>
    <recommendedName>
        <fullName evidence="2">Atos-like conserved domain-containing protein</fullName>
    </recommendedName>
</protein>
<reference evidence="3" key="1">
    <citation type="journal article" date="2017" name="Nature">
        <title>The genome of Chenopodium quinoa.</title>
        <authorList>
            <person name="Jarvis D.E."/>
            <person name="Ho Y.S."/>
            <person name="Lightfoot D.J."/>
            <person name="Schmoeckel S.M."/>
            <person name="Li B."/>
            <person name="Borm T.J.A."/>
            <person name="Ohyanagi H."/>
            <person name="Mineta K."/>
            <person name="Michell C.T."/>
            <person name="Saber N."/>
            <person name="Kharbatia N.M."/>
            <person name="Rupper R.R."/>
            <person name="Sharp A.R."/>
            <person name="Dally N."/>
            <person name="Boughton B.A."/>
            <person name="Woo Y.H."/>
            <person name="Gao G."/>
            <person name="Schijlen E.G.W.M."/>
            <person name="Guo X."/>
            <person name="Momin A.A."/>
            <person name="Negrao S."/>
            <person name="Al-Babili S."/>
            <person name="Gehring C."/>
            <person name="Roessner U."/>
            <person name="Jung C."/>
            <person name="Murphy K."/>
            <person name="Arold S.T."/>
            <person name="Gojobori T."/>
            <person name="van der Linden C.G."/>
            <person name="van Loo E.N."/>
            <person name="Jellen E.N."/>
            <person name="Maughan P.J."/>
            <person name="Tester M."/>
        </authorList>
    </citation>
    <scope>NUCLEOTIDE SEQUENCE [LARGE SCALE GENOMIC DNA]</scope>
    <source>
        <strain evidence="3">cv. PI 614886</strain>
    </source>
</reference>
<feature type="domain" description="Atos-like conserved" evidence="2">
    <location>
        <begin position="387"/>
        <end position="446"/>
    </location>
</feature>
<feature type="region of interest" description="Disordered" evidence="1">
    <location>
        <begin position="914"/>
        <end position="933"/>
    </location>
</feature>
<organism evidence="3 4">
    <name type="scientific">Chenopodium quinoa</name>
    <name type="common">Quinoa</name>
    <dbReference type="NCBI Taxonomy" id="63459"/>
    <lineage>
        <taxon>Eukaryota</taxon>
        <taxon>Viridiplantae</taxon>
        <taxon>Streptophyta</taxon>
        <taxon>Embryophyta</taxon>
        <taxon>Tracheophyta</taxon>
        <taxon>Spermatophyta</taxon>
        <taxon>Magnoliopsida</taxon>
        <taxon>eudicotyledons</taxon>
        <taxon>Gunneridae</taxon>
        <taxon>Pentapetalae</taxon>
        <taxon>Caryophyllales</taxon>
        <taxon>Chenopodiaceae</taxon>
        <taxon>Chenopodioideae</taxon>
        <taxon>Atripliceae</taxon>
        <taxon>Chenopodium</taxon>
    </lineage>
</organism>
<dbReference type="Pfam" id="PF13889">
    <property type="entry name" value="Chromosome_seg"/>
    <property type="match status" value="1"/>
</dbReference>
<dbReference type="Proteomes" id="UP000596660">
    <property type="component" value="Unplaced"/>
</dbReference>
<name>A0A803KWH8_CHEQI</name>
<dbReference type="AlphaFoldDB" id="A0A803KWH8"/>
<keyword evidence="4" id="KW-1185">Reference proteome</keyword>
<dbReference type="InterPro" id="IPR033473">
    <property type="entry name" value="Atos-like_C"/>
</dbReference>
<dbReference type="EnsemblPlants" id="AUR62003386-RA">
    <property type="protein sequence ID" value="AUR62003386-RA:cds"/>
    <property type="gene ID" value="AUR62003386"/>
</dbReference>
<evidence type="ECO:0000259" key="2">
    <source>
        <dbReference type="SMART" id="SM01177"/>
    </source>
</evidence>
<evidence type="ECO:0000313" key="4">
    <source>
        <dbReference type="Proteomes" id="UP000596660"/>
    </source>
</evidence>
<evidence type="ECO:0000256" key="1">
    <source>
        <dbReference type="SAM" id="MobiDB-lite"/>
    </source>
</evidence>
<dbReference type="Gramene" id="AUR62003386-RA">
    <property type="protein sequence ID" value="AUR62003386-RA:cds"/>
    <property type="gene ID" value="AUR62003386"/>
</dbReference>
<dbReference type="InterPro" id="IPR025261">
    <property type="entry name" value="Atos-like_cons_dom"/>
</dbReference>
<dbReference type="OMA" id="EGCNVTR"/>